<evidence type="ECO:0000313" key="11">
    <source>
        <dbReference type="EMBL" id="RKP12063.1"/>
    </source>
</evidence>
<evidence type="ECO:0000313" key="12">
    <source>
        <dbReference type="Proteomes" id="UP000267251"/>
    </source>
</evidence>
<comment type="similarity">
    <text evidence="4 10">Belongs to the OST1 family.</text>
</comment>
<dbReference type="GO" id="GO:0018279">
    <property type="term" value="P:protein N-linked glycosylation via asparagine"/>
    <property type="evidence" value="ECO:0007669"/>
    <property type="project" value="TreeGrafter"/>
</dbReference>
<organism evidence="11 12">
    <name type="scientific">Piptocephalis cylindrospora</name>
    <dbReference type="NCBI Taxonomy" id="1907219"/>
    <lineage>
        <taxon>Eukaryota</taxon>
        <taxon>Fungi</taxon>
        <taxon>Fungi incertae sedis</taxon>
        <taxon>Zoopagomycota</taxon>
        <taxon>Zoopagomycotina</taxon>
        <taxon>Zoopagomycetes</taxon>
        <taxon>Zoopagales</taxon>
        <taxon>Piptocephalidaceae</taxon>
        <taxon>Piptocephalis</taxon>
    </lineage>
</organism>
<dbReference type="OrthoDB" id="310030at2759"/>
<feature type="transmembrane region" description="Helical" evidence="10">
    <location>
        <begin position="418"/>
        <end position="439"/>
    </location>
</feature>
<evidence type="ECO:0000256" key="8">
    <source>
        <dbReference type="ARBA" id="ARBA00022989"/>
    </source>
</evidence>
<evidence type="ECO:0000256" key="10">
    <source>
        <dbReference type="RuleBase" id="RU361143"/>
    </source>
</evidence>
<dbReference type="PANTHER" id="PTHR21049">
    <property type="entry name" value="RIBOPHORIN I"/>
    <property type="match status" value="1"/>
</dbReference>
<comment type="subcellular location">
    <subcellularLocation>
        <location evidence="2 10">Endoplasmic reticulum membrane</location>
        <topology evidence="2 10">Single-pass type I membrane protein</topology>
    </subcellularLocation>
</comment>
<evidence type="ECO:0000256" key="4">
    <source>
        <dbReference type="ARBA" id="ARBA00008905"/>
    </source>
</evidence>
<keyword evidence="6 10" id="KW-0732">Signal</keyword>
<dbReference type="AlphaFoldDB" id="A0A4P9XZZ0"/>
<evidence type="ECO:0000256" key="7">
    <source>
        <dbReference type="ARBA" id="ARBA00022824"/>
    </source>
</evidence>
<keyword evidence="9 10" id="KW-0472">Membrane</keyword>
<evidence type="ECO:0000256" key="5">
    <source>
        <dbReference type="ARBA" id="ARBA00022692"/>
    </source>
</evidence>
<keyword evidence="7 10" id="KW-0256">Endoplasmic reticulum</keyword>
<feature type="chain" id="PRO_5021044064" description="Dolichyl-diphosphooligosaccharide--protein glycosyltransferase subunit 1" evidence="10">
    <location>
        <begin position="19"/>
        <end position="444"/>
    </location>
</feature>
<dbReference type="Pfam" id="PF04597">
    <property type="entry name" value="Ribophorin_I"/>
    <property type="match status" value="1"/>
</dbReference>
<evidence type="ECO:0000256" key="9">
    <source>
        <dbReference type="ARBA" id="ARBA00023136"/>
    </source>
</evidence>
<name>A0A4P9XZZ0_9FUNG</name>
<dbReference type="UniPathway" id="UPA00378"/>
<dbReference type="PANTHER" id="PTHR21049:SF0">
    <property type="entry name" value="DOLICHYL-DIPHOSPHOOLIGOSACCHARIDE--PROTEIN GLYCOSYLTRANSFERASE SUBUNIT 1"/>
    <property type="match status" value="1"/>
</dbReference>
<evidence type="ECO:0000256" key="1">
    <source>
        <dbReference type="ARBA" id="ARBA00002791"/>
    </source>
</evidence>
<accession>A0A4P9XZZ0</accession>
<evidence type="ECO:0000256" key="2">
    <source>
        <dbReference type="ARBA" id="ARBA00004115"/>
    </source>
</evidence>
<dbReference type="Proteomes" id="UP000267251">
    <property type="component" value="Unassembled WGS sequence"/>
</dbReference>
<keyword evidence="5 10" id="KW-0812">Transmembrane</keyword>
<dbReference type="GO" id="GO:0008250">
    <property type="term" value="C:oligosaccharyltransferase complex"/>
    <property type="evidence" value="ECO:0007669"/>
    <property type="project" value="UniProtKB-UniRule"/>
</dbReference>
<reference evidence="12" key="1">
    <citation type="journal article" date="2018" name="Nat. Microbiol.">
        <title>Leveraging single-cell genomics to expand the fungal tree of life.</title>
        <authorList>
            <person name="Ahrendt S.R."/>
            <person name="Quandt C.A."/>
            <person name="Ciobanu D."/>
            <person name="Clum A."/>
            <person name="Salamov A."/>
            <person name="Andreopoulos B."/>
            <person name="Cheng J.F."/>
            <person name="Woyke T."/>
            <person name="Pelin A."/>
            <person name="Henrissat B."/>
            <person name="Reynolds N.K."/>
            <person name="Benny G.L."/>
            <person name="Smith M.E."/>
            <person name="James T.Y."/>
            <person name="Grigoriev I.V."/>
        </authorList>
    </citation>
    <scope>NUCLEOTIDE SEQUENCE [LARGE SCALE GENOMIC DNA]</scope>
</reference>
<sequence>MVTLTVTAALLLASLAEGALVNRNVIRRVNLQGAMVKLSTGLLVENDGEKTESEYVIQSDSSFPVAYISVKDRKTEELLSLTEGGKKGGKEWRVQLSPPLGPGESIKLTVDMSVVHAIKPLPARQDQIQPQKLVYEDGSVLFPSPYRTDKQKTVVVLPNVQVESYSEGPSPVQLKGNEVTYGPYEETEALEGGNRALRVHYTHTLPPLTCRTGGGNLAVEEHVDLRHDGAAIDGQFSRLDFQRSAATIPQTAAVLSVPVLLPAMARDIYYRDAIGNVSTSRLLGGSTQTQVMELRPRFPLFGGWKYQWYYGYNTPLSTVVRRVSEGSYALRVNFVEPHSQWTVDEAEVRIVLPEGASNIRINVPFHGVDVQRDSHSTYLDSTGRPTIWLRATHVVEDHAQTLEVLYDFPETQLLQKPLVVAMAIFSLFLGCTVLSRVPFSIARK</sequence>
<keyword evidence="8 10" id="KW-1133">Transmembrane helix</keyword>
<evidence type="ECO:0000256" key="6">
    <source>
        <dbReference type="ARBA" id="ARBA00022729"/>
    </source>
</evidence>
<proteinExistence type="inferred from homology"/>
<comment type="function">
    <text evidence="1 10">Subunit of the oligosaccharyl transferase (OST) complex that catalyzes the initial transfer of a defined glycan (Glc(3)Man(9)GlcNAc(2) in eukaryotes) from the lipid carrier dolichol-pyrophosphate to an asparagine residue within an Asn-X-Ser/Thr consensus motif in nascent polypeptide chains, the first step in protein N-glycosylation. N-glycosylation occurs cotranslationally and the complex associates with the Sec61 complex at the channel-forming translocon complex that mediates protein translocation across the endoplasmic reticulum (ER). All subunits are required for a maximal enzyme activity.</text>
</comment>
<comment type="pathway">
    <text evidence="3 10">Protein modification; protein glycosylation.</text>
</comment>
<dbReference type="EMBL" id="KZ988499">
    <property type="protein sequence ID" value="RKP12063.1"/>
    <property type="molecule type" value="Genomic_DNA"/>
</dbReference>
<gene>
    <name evidence="11" type="ORF">BJ684DRAFT_23136</name>
</gene>
<feature type="signal peptide" evidence="10">
    <location>
        <begin position="1"/>
        <end position="18"/>
    </location>
</feature>
<keyword evidence="12" id="KW-1185">Reference proteome</keyword>
<protein>
    <recommendedName>
        <fullName evidence="10">Dolichyl-diphosphooligosaccharide--protein glycosyltransferase subunit 1</fullName>
    </recommendedName>
</protein>
<evidence type="ECO:0000256" key="3">
    <source>
        <dbReference type="ARBA" id="ARBA00004922"/>
    </source>
</evidence>
<comment type="subunit">
    <text evidence="10">Component of the oligosaccharyltransferase (OST) complex.</text>
</comment>
<dbReference type="InterPro" id="IPR007676">
    <property type="entry name" value="Ribophorin_I"/>
</dbReference>